<dbReference type="EMBL" id="JACIEK010000001">
    <property type="protein sequence ID" value="MBB3997069.1"/>
    <property type="molecule type" value="Genomic_DNA"/>
</dbReference>
<comment type="caution">
    <text evidence="3">The sequence shown here is derived from an EMBL/GenBank/DDBJ whole genome shotgun (WGS) entry which is preliminary data.</text>
</comment>
<dbReference type="Proteomes" id="UP000542776">
    <property type="component" value="Unassembled WGS sequence"/>
</dbReference>
<keyword evidence="1" id="KW-1133">Transmembrane helix</keyword>
<accession>A0A7W6H4H8</accession>
<sequence length="187" mass="20309">MSVETLIAEYGLPAIFLAAGIEGETAAVLAGLIAHRGTLPFPQVAVAVALGSFVADQIFFLCGRYFRDAGLVRHLSAKPFFARALAEFDKRPVLFTFGFRFVYGFRTVSPVAIGTTRLSVRRFLVINAVAAATWALLFVSAGYWFGHGIEALFGRLKSEHALLAGLAGAGSVALGFAVWMRHRWRKD</sequence>
<feature type="transmembrane region" description="Helical" evidence="1">
    <location>
        <begin position="45"/>
        <end position="66"/>
    </location>
</feature>
<feature type="transmembrane region" description="Helical" evidence="1">
    <location>
        <begin position="160"/>
        <end position="180"/>
    </location>
</feature>
<name>A0A7W6H4H8_9HYPH</name>
<evidence type="ECO:0000313" key="3">
    <source>
        <dbReference type="EMBL" id="MBB3997069.1"/>
    </source>
</evidence>
<keyword evidence="1" id="KW-0812">Transmembrane</keyword>
<dbReference type="RefSeq" id="WP_183198235.1">
    <property type="nucleotide sequence ID" value="NZ_JACIEK010000001.1"/>
</dbReference>
<evidence type="ECO:0000256" key="1">
    <source>
        <dbReference type="SAM" id="Phobius"/>
    </source>
</evidence>
<dbReference type="PANTHER" id="PTHR42709:SF2">
    <property type="entry name" value="INNER MEMBRANE PROTEIN YOHD"/>
    <property type="match status" value="1"/>
</dbReference>
<feature type="domain" description="VTT" evidence="2">
    <location>
        <begin position="23"/>
        <end position="143"/>
    </location>
</feature>
<evidence type="ECO:0000313" key="4">
    <source>
        <dbReference type="Proteomes" id="UP000542776"/>
    </source>
</evidence>
<dbReference type="PANTHER" id="PTHR42709">
    <property type="entry name" value="ALKALINE PHOSPHATASE LIKE PROTEIN"/>
    <property type="match status" value="1"/>
</dbReference>
<evidence type="ECO:0000259" key="2">
    <source>
        <dbReference type="Pfam" id="PF09335"/>
    </source>
</evidence>
<feature type="transmembrane region" description="Helical" evidence="1">
    <location>
        <begin position="123"/>
        <end position="145"/>
    </location>
</feature>
<reference evidence="3 4" key="1">
    <citation type="submission" date="2020-08" db="EMBL/GenBank/DDBJ databases">
        <title>Genomic Encyclopedia of Type Strains, Phase IV (KMG-IV): sequencing the most valuable type-strain genomes for metagenomic binning, comparative biology and taxonomic classification.</title>
        <authorList>
            <person name="Goeker M."/>
        </authorList>
    </citation>
    <scope>NUCLEOTIDE SEQUENCE [LARGE SCALE GENOMIC DNA]</scope>
    <source>
        <strain evidence="3 4">DSM 102238</strain>
    </source>
</reference>
<dbReference type="GO" id="GO:0005886">
    <property type="term" value="C:plasma membrane"/>
    <property type="evidence" value="ECO:0007669"/>
    <property type="project" value="TreeGrafter"/>
</dbReference>
<proteinExistence type="predicted"/>
<feature type="transmembrane region" description="Helical" evidence="1">
    <location>
        <begin position="12"/>
        <end position="33"/>
    </location>
</feature>
<dbReference type="InterPro" id="IPR051311">
    <property type="entry name" value="DedA_domain"/>
</dbReference>
<dbReference type="AlphaFoldDB" id="A0A7W6H4H8"/>
<keyword evidence="4" id="KW-1185">Reference proteome</keyword>
<organism evidence="3 4">
    <name type="scientific">Aureimonas pseudogalii</name>
    <dbReference type="NCBI Taxonomy" id="1744844"/>
    <lineage>
        <taxon>Bacteria</taxon>
        <taxon>Pseudomonadati</taxon>
        <taxon>Pseudomonadota</taxon>
        <taxon>Alphaproteobacteria</taxon>
        <taxon>Hyphomicrobiales</taxon>
        <taxon>Aurantimonadaceae</taxon>
        <taxon>Aureimonas</taxon>
    </lineage>
</organism>
<protein>
    <submittedName>
        <fullName evidence="3">Membrane protein DedA with SNARE-associated domain</fullName>
    </submittedName>
</protein>
<dbReference type="Pfam" id="PF09335">
    <property type="entry name" value="VTT_dom"/>
    <property type="match status" value="1"/>
</dbReference>
<gene>
    <name evidence="3" type="ORF">GGR04_000890</name>
</gene>
<keyword evidence="1" id="KW-0472">Membrane</keyword>
<dbReference type="InterPro" id="IPR032816">
    <property type="entry name" value="VTT_dom"/>
</dbReference>